<feature type="domain" description="Baseplate protein J-like barrel" evidence="2">
    <location>
        <begin position="3"/>
        <end position="83"/>
    </location>
</feature>
<dbReference type="InterPro" id="IPR058531">
    <property type="entry name" value="Baseplate_J_M"/>
</dbReference>
<dbReference type="InterPro" id="IPR058530">
    <property type="entry name" value="Baseplate_J-like_C"/>
</dbReference>
<proteinExistence type="inferred from homology"/>
<dbReference type="InterPro" id="IPR052399">
    <property type="entry name" value="Phage_Baseplate_Assmbl_Protein"/>
</dbReference>
<dbReference type="Pfam" id="PF26078">
    <property type="entry name" value="Baseplate_J_M"/>
    <property type="match status" value="1"/>
</dbReference>
<feature type="domain" description="Baseplate J-like C-terminal" evidence="4">
    <location>
        <begin position="182"/>
        <end position="280"/>
    </location>
</feature>
<dbReference type="PANTHER" id="PTHR37829:SF3">
    <property type="entry name" value="PROTEIN JAYE-RELATED"/>
    <property type="match status" value="1"/>
</dbReference>
<dbReference type="Pfam" id="PF26079">
    <property type="entry name" value="Baseplate_J_C"/>
    <property type="match status" value="1"/>
</dbReference>
<dbReference type="AlphaFoldDB" id="A0A645F4J9"/>
<dbReference type="InterPro" id="IPR006949">
    <property type="entry name" value="Barrel_Baseplate_J-like"/>
</dbReference>
<evidence type="ECO:0000256" key="1">
    <source>
        <dbReference type="ARBA" id="ARBA00038087"/>
    </source>
</evidence>
<evidence type="ECO:0000259" key="2">
    <source>
        <dbReference type="Pfam" id="PF04865"/>
    </source>
</evidence>
<protein>
    <submittedName>
        <fullName evidence="5">Uncharacterized protein</fullName>
    </submittedName>
</protein>
<feature type="domain" description="Baseplate J-like central" evidence="3">
    <location>
        <begin position="105"/>
        <end position="176"/>
    </location>
</feature>
<comment type="caution">
    <text evidence="5">The sequence shown here is derived from an EMBL/GenBank/DDBJ whole genome shotgun (WGS) entry which is preliminary data.</text>
</comment>
<sequence>MGTLLFTGDAGTAIPVGTEAVSGALVFETTVAARISANGSSEAPAKCQTAGTSGNVDASTVTALRSSVNGVRSVTNPAAFAGGTEAESDDSFRGRVLEKIRRPITSGNRNHYIYWAKQISGVGGAKCLGAEVVGPGKTKLIVLSDQYGIPDNVILSNVADHIENERPVGPEVIVAAAAPLAVDIVLTVKVAGGYNVADIRQGIQTALQDYVTSVNREDFDTAPARRDEGRQSYISYYRIGDLIFGVDGVADILSYTLNGGITSLASGYEEFFMLQEVTVSGDQ</sequence>
<evidence type="ECO:0000313" key="5">
    <source>
        <dbReference type="EMBL" id="MPN07493.1"/>
    </source>
</evidence>
<organism evidence="5">
    <name type="scientific">bioreactor metagenome</name>
    <dbReference type="NCBI Taxonomy" id="1076179"/>
    <lineage>
        <taxon>unclassified sequences</taxon>
        <taxon>metagenomes</taxon>
        <taxon>ecological metagenomes</taxon>
    </lineage>
</organism>
<dbReference type="PANTHER" id="PTHR37829">
    <property type="entry name" value="PHAGE-LIKE ELEMENT PBSX PROTEIN XKDT"/>
    <property type="match status" value="1"/>
</dbReference>
<evidence type="ECO:0000259" key="4">
    <source>
        <dbReference type="Pfam" id="PF26079"/>
    </source>
</evidence>
<accession>A0A645F4J9</accession>
<reference evidence="5" key="1">
    <citation type="submission" date="2019-08" db="EMBL/GenBank/DDBJ databases">
        <authorList>
            <person name="Kucharzyk K."/>
            <person name="Murdoch R.W."/>
            <person name="Higgins S."/>
            <person name="Loffler F."/>
        </authorList>
    </citation>
    <scope>NUCLEOTIDE SEQUENCE</scope>
</reference>
<dbReference type="Pfam" id="PF04865">
    <property type="entry name" value="Baseplate_J"/>
    <property type="match status" value="1"/>
</dbReference>
<name>A0A645F4J9_9ZZZZ</name>
<comment type="similarity">
    <text evidence="1">Belongs to the Mu gp47/PBSX XkdT family.</text>
</comment>
<evidence type="ECO:0000259" key="3">
    <source>
        <dbReference type="Pfam" id="PF26078"/>
    </source>
</evidence>
<gene>
    <name evidence="5" type="ORF">SDC9_154763</name>
</gene>
<dbReference type="EMBL" id="VSSQ01053460">
    <property type="protein sequence ID" value="MPN07493.1"/>
    <property type="molecule type" value="Genomic_DNA"/>
</dbReference>